<evidence type="ECO:0000313" key="3">
    <source>
        <dbReference type="Proteomes" id="UP000287171"/>
    </source>
</evidence>
<protein>
    <recommendedName>
        <fullName evidence="1">Aminoglycoside phosphotransferase domain-containing protein</fullName>
    </recommendedName>
</protein>
<proteinExistence type="predicted"/>
<dbReference type="EMBL" id="BIFT01000002">
    <property type="protein sequence ID" value="GCE29278.1"/>
    <property type="molecule type" value="Genomic_DNA"/>
</dbReference>
<sequence>METDPTFDKPQAEIPLLGGQLTPGIVRVGNTVRRPPKGNAVFVHDLLVFLQDQGFPFAPRFLGMDEQGRDILSYLEGETWPGSGSGLSDDLLEEAARAIRCYHDATVGSRLSQGQEIVAHHDLGPHNTIFQAGHLVGFIDWDDAAPSTRLRDLANAVYNYVDVSHWSNQAAPEQARRIHLMCVAYGWNDPLAIVNDFEADVQQALRNHEQAGRTGAIKIFAEEVSWMRLRAQELRLVLRASLVPRRPEE</sequence>
<comment type="caution">
    <text evidence="2">The sequence shown here is derived from an EMBL/GenBank/DDBJ whole genome shotgun (WGS) entry which is preliminary data.</text>
</comment>
<keyword evidence="3" id="KW-1185">Reference proteome</keyword>
<name>A0A402BD05_9CHLR</name>
<dbReference type="RefSeq" id="WP_126629572.1">
    <property type="nucleotide sequence ID" value="NZ_BIFT01000002.1"/>
</dbReference>
<dbReference type="InterPro" id="IPR002575">
    <property type="entry name" value="Aminoglycoside_PTrfase"/>
</dbReference>
<feature type="domain" description="Aminoglycoside phosphotransferase" evidence="1">
    <location>
        <begin position="58"/>
        <end position="172"/>
    </location>
</feature>
<dbReference type="AlphaFoldDB" id="A0A402BD05"/>
<dbReference type="SUPFAM" id="SSF56112">
    <property type="entry name" value="Protein kinase-like (PK-like)"/>
    <property type="match status" value="1"/>
</dbReference>
<dbReference type="Gene3D" id="3.90.1200.10">
    <property type="match status" value="1"/>
</dbReference>
<dbReference type="Proteomes" id="UP000287171">
    <property type="component" value="Unassembled WGS sequence"/>
</dbReference>
<dbReference type="InterPro" id="IPR011009">
    <property type="entry name" value="Kinase-like_dom_sf"/>
</dbReference>
<evidence type="ECO:0000313" key="2">
    <source>
        <dbReference type="EMBL" id="GCE29278.1"/>
    </source>
</evidence>
<gene>
    <name evidence="2" type="ORF">KDA_47620</name>
</gene>
<dbReference type="Pfam" id="PF01636">
    <property type="entry name" value="APH"/>
    <property type="match status" value="1"/>
</dbReference>
<reference evidence="3" key="1">
    <citation type="submission" date="2018-12" db="EMBL/GenBank/DDBJ databases">
        <title>Tengunoibacter tsumagoiensis gen. nov., sp. nov., Dictyobacter kobayashii sp. nov., D. alpinus sp. nov., and D. joshuensis sp. nov. and description of Dictyobacteraceae fam. nov. within the order Ktedonobacterales isolated from Tengu-no-mugimeshi.</title>
        <authorList>
            <person name="Wang C.M."/>
            <person name="Zheng Y."/>
            <person name="Sakai Y."/>
            <person name="Toyoda A."/>
            <person name="Minakuchi Y."/>
            <person name="Abe K."/>
            <person name="Yokota A."/>
            <person name="Yabe S."/>
        </authorList>
    </citation>
    <scope>NUCLEOTIDE SEQUENCE [LARGE SCALE GENOMIC DNA]</scope>
    <source>
        <strain evidence="3">Uno16</strain>
    </source>
</reference>
<evidence type="ECO:0000259" key="1">
    <source>
        <dbReference type="Pfam" id="PF01636"/>
    </source>
</evidence>
<dbReference type="OrthoDB" id="241498at2"/>
<accession>A0A402BD05</accession>
<organism evidence="2 3">
    <name type="scientific">Dictyobacter alpinus</name>
    <dbReference type="NCBI Taxonomy" id="2014873"/>
    <lineage>
        <taxon>Bacteria</taxon>
        <taxon>Bacillati</taxon>
        <taxon>Chloroflexota</taxon>
        <taxon>Ktedonobacteria</taxon>
        <taxon>Ktedonobacterales</taxon>
        <taxon>Dictyobacteraceae</taxon>
        <taxon>Dictyobacter</taxon>
    </lineage>
</organism>